<dbReference type="STRING" id="71717.A0A4Y7TFC4"/>
<organism evidence="3 4">
    <name type="scientific">Coprinellus micaceus</name>
    <name type="common">Glistening ink-cap mushroom</name>
    <name type="synonym">Coprinus micaceus</name>
    <dbReference type="NCBI Taxonomy" id="71717"/>
    <lineage>
        <taxon>Eukaryota</taxon>
        <taxon>Fungi</taxon>
        <taxon>Dikarya</taxon>
        <taxon>Basidiomycota</taxon>
        <taxon>Agaricomycotina</taxon>
        <taxon>Agaricomycetes</taxon>
        <taxon>Agaricomycetidae</taxon>
        <taxon>Agaricales</taxon>
        <taxon>Agaricineae</taxon>
        <taxon>Psathyrellaceae</taxon>
        <taxon>Coprinellus</taxon>
    </lineage>
</organism>
<dbReference type="Proteomes" id="UP000298030">
    <property type="component" value="Unassembled WGS sequence"/>
</dbReference>
<dbReference type="InterPro" id="IPR050300">
    <property type="entry name" value="GDXG_lipolytic_enzyme"/>
</dbReference>
<keyword evidence="1 3" id="KW-0378">Hydrolase</keyword>
<protein>
    <submittedName>
        <fullName evidence="3">Alpha/beta-hydrolase</fullName>
    </submittedName>
</protein>
<name>A0A4Y7TFC4_COPMI</name>
<dbReference type="PANTHER" id="PTHR48081:SF8">
    <property type="entry name" value="ALPHA_BETA HYDROLASE FOLD-3 DOMAIN-CONTAINING PROTEIN-RELATED"/>
    <property type="match status" value="1"/>
</dbReference>
<sequence length="518" mass="59061">MLYDKNPPYPHYDHLPYAKEPWKSLYVLQRLVTTLAMVPWWVSYYTVMPRSVRPRSSWNILQCIYVNFIRRIFKVTEVAGVTWGTRDPTSEPSDTLLRETTFEWAEPLREDLRTGILKDGLAAPWTKVGTFVWPRKAKSILDSVRDTMHLHPAEPTSPNPPPDPNEAHMEEKAKVVCLFFHGGGYCHMSAHENSRTSRIPRGLIKRGICDEVYSVEYRLLQVAPFPAVVQDAAAVYVHVLDKYAKMGKSCKIVLCGDSSGGNLALSLARWLRDENKVPVPDGLILLSPSCDTSHDMPETLSSYIPRPNEHSDYLVDNPEPRALLQRTFLGIKGHSTAPRTEEEEKSLMRIVHSEYVSPCSPIVLERWGHEVIQDPQGQHRKTFWNYALPNLPNVMKLNRSPEGLNPMLRRNTTSSWEDSDNPYRKTCQFPALFASFPKTIVATGDGERLVREVRSLVAAMTKDGVDIAAHWAPDACHDPLMINETWWDKKVLDGIWEDIKKWGDEAFRHPKASEETLV</sequence>
<feature type="domain" description="Alpha/beta hydrolase fold-3" evidence="2">
    <location>
        <begin position="178"/>
        <end position="299"/>
    </location>
</feature>
<dbReference type="OrthoDB" id="2152029at2759"/>
<evidence type="ECO:0000256" key="1">
    <source>
        <dbReference type="ARBA" id="ARBA00022801"/>
    </source>
</evidence>
<evidence type="ECO:0000313" key="3">
    <source>
        <dbReference type="EMBL" id="TEB32638.1"/>
    </source>
</evidence>
<proteinExistence type="predicted"/>
<keyword evidence="4" id="KW-1185">Reference proteome</keyword>
<evidence type="ECO:0000259" key="2">
    <source>
        <dbReference type="Pfam" id="PF07859"/>
    </source>
</evidence>
<dbReference type="AlphaFoldDB" id="A0A4Y7TFC4"/>
<dbReference type="SUPFAM" id="SSF53474">
    <property type="entry name" value="alpha/beta-Hydrolases"/>
    <property type="match status" value="1"/>
</dbReference>
<dbReference type="PANTHER" id="PTHR48081">
    <property type="entry name" value="AB HYDROLASE SUPERFAMILY PROTEIN C4A8.06C"/>
    <property type="match status" value="1"/>
</dbReference>
<dbReference type="EMBL" id="QPFP01000014">
    <property type="protein sequence ID" value="TEB32638.1"/>
    <property type="molecule type" value="Genomic_DNA"/>
</dbReference>
<dbReference type="InterPro" id="IPR013094">
    <property type="entry name" value="AB_hydrolase_3"/>
</dbReference>
<comment type="caution">
    <text evidence="3">The sequence shown here is derived from an EMBL/GenBank/DDBJ whole genome shotgun (WGS) entry which is preliminary data.</text>
</comment>
<reference evidence="3 4" key="1">
    <citation type="journal article" date="2019" name="Nat. Ecol. Evol.">
        <title>Megaphylogeny resolves global patterns of mushroom evolution.</title>
        <authorList>
            <person name="Varga T."/>
            <person name="Krizsan K."/>
            <person name="Foldi C."/>
            <person name="Dima B."/>
            <person name="Sanchez-Garcia M."/>
            <person name="Sanchez-Ramirez S."/>
            <person name="Szollosi G.J."/>
            <person name="Szarkandi J.G."/>
            <person name="Papp V."/>
            <person name="Albert L."/>
            <person name="Andreopoulos W."/>
            <person name="Angelini C."/>
            <person name="Antonin V."/>
            <person name="Barry K.W."/>
            <person name="Bougher N.L."/>
            <person name="Buchanan P."/>
            <person name="Buyck B."/>
            <person name="Bense V."/>
            <person name="Catcheside P."/>
            <person name="Chovatia M."/>
            <person name="Cooper J."/>
            <person name="Damon W."/>
            <person name="Desjardin D."/>
            <person name="Finy P."/>
            <person name="Geml J."/>
            <person name="Haridas S."/>
            <person name="Hughes K."/>
            <person name="Justo A."/>
            <person name="Karasinski D."/>
            <person name="Kautmanova I."/>
            <person name="Kiss B."/>
            <person name="Kocsube S."/>
            <person name="Kotiranta H."/>
            <person name="LaButti K.M."/>
            <person name="Lechner B.E."/>
            <person name="Liimatainen K."/>
            <person name="Lipzen A."/>
            <person name="Lukacs Z."/>
            <person name="Mihaltcheva S."/>
            <person name="Morgado L.N."/>
            <person name="Niskanen T."/>
            <person name="Noordeloos M.E."/>
            <person name="Ohm R.A."/>
            <person name="Ortiz-Santana B."/>
            <person name="Ovrebo C."/>
            <person name="Racz N."/>
            <person name="Riley R."/>
            <person name="Savchenko A."/>
            <person name="Shiryaev A."/>
            <person name="Soop K."/>
            <person name="Spirin V."/>
            <person name="Szebenyi C."/>
            <person name="Tomsovsky M."/>
            <person name="Tulloss R.E."/>
            <person name="Uehling J."/>
            <person name="Grigoriev I.V."/>
            <person name="Vagvolgyi C."/>
            <person name="Papp T."/>
            <person name="Martin F.M."/>
            <person name="Miettinen O."/>
            <person name="Hibbett D.S."/>
            <person name="Nagy L.G."/>
        </authorList>
    </citation>
    <scope>NUCLEOTIDE SEQUENCE [LARGE SCALE GENOMIC DNA]</scope>
    <source>
        <strain evidence="3 4">FP101781</strain>
    </source>
</reference>
<dbReference type="InterPro" id="IPR029058">
    <property type="entry name" value="AB_hydrolase_fold"/>
</dbReference>
<dbReference type="Pfam" id="PF07859">
    <property type="entry name" value="Abhydrolase_3"/>
    <property type="match status" value="1"/>
</dbReference>
<gene>
    <name evidence="3" type="ORF">FA13DRAFT_216559</name>
</gene>
<accession>A0A4Y7TFC4</accession>
<dbReference type="Gene3D" id="3.40.50.1820">
    <property type="entry name" value="alpha/beta hydrolase"/>
    <property type="match status" value="1"/>
</dbReference>
<dbReference type="GO" id="GO:0016787">
    <property type="term" value="F:hydrolase activity"/>
    <property type="evidence" value="ECO:0007669"/>
    <property type="project" value="UniProtKB-KW"/>
</dbReference>
<evidence type="ECO:0000313" key="4">
    <source>
        <dbReference type="Proteomes" id="UP000298030"/>
    </source>
</evidence>